<sequence>MKQRDLFLLSDAALRDVIDRIHPDQLELPAPAEWTLTPDPTLLDVVAAHAYDEAWVPDVLAGRTIDEVGDKYGGDLLGGDELESYDLLNDAATVAVNRPLSADDIVHLSYGDFPVSVYFEHAASYRAFQAWSIAKLIGLDWSLQPELVDLLWEIVLPQVDAWREMGIFGPEVPVSDDADRETQLLGKTGHWRP</sequence>
<name>A0A916SGU9_9MICO</name>
<dbReference type="AlphaFoldDB" id="A0A916SGU9"/>
<organism evidence="1 2">
    <name type="scientific">Conyzicola nivalis</name>
    <dbReference type="NCBI Taxonomy" id="1477021"/>
    <lineage>
        <taxon>Bacteria</taxon>
        <taxon>Bacillati</taxon>
        <taxon>Actinomycetota</taxon>
        <taxon>Actinomycetes</taxon>
        <taxon>Micrococcales</taxon>
        <taxon>Microbacteriaceae</taxon>
        <taxon>Conyzicola</taxon>
    </lineage>
</organism>
<dbReference type="Proteomes" id="UP000606922">
    <property type="component" value="Unassembled WGS sequence"/>
</dbReference>
<gene>
    <name evidence="1" type="ORF">GCM10010979_12310</name>
</gene>
<proteinExistence type="predicted"/>
<dbReference type="RefSeq" id="WP_188509776.1">
    <property type="nucleotide sequence ID" value="NZ_BMGB01000001.1"/>
</dbReference>
<dbReference type="EMBL" id="BMGB01000001">
    <property type="protein sequence ID" value="GGA99368.1"/>
    <property type="molecule type" value="Genomic_DNA"/>
</dbReference>
<protein>
    <submittedName>
        <fullName evidence="1">Uncharacterized protein</fullName>
    </submittedName>
</protein>
<evidence type="ECO:0000313" key="2">
    <source>
        <dbReference type="Proteomes" id="UP000606922"/>
    </source>
</evidence>
<reference evidence="1" key="2">
    <citation type="submission" date="2020-09" db="EMBL/GenBank/DDBJ databases">
        <authorList>
            <person name="Sun Q."/>
            <person name="Zhou Y."/>
        </authorList>
    </citation>
    <scope>NUCLEOTIDE SEQUENCE</scope>
    <source>
        <strain evidence="1">CGMCC 1.12813</strain>
    </source>
</reference>
<comment type="caution">
    <text evidence="1">The sequence shown here is derived from an EMBL/GenBank/DDBJ whole genome shotgun (WGS) entry which is preliminary data.</text>
</comment>
<accession>A0A916SGU9</accession>
<keyword evidence="2" id="KW-1185">Reference proteome</keyword>
<reference evidence="1" key="1">
    <citation type="journal article" date="2014" name="Int. J. Syst. Evol. Microbiol.">
        <title>Complete genome sequence of Corynebacterium casei LMG S-19264T (=DSM 44701T), isolated from a smear-ripened cheese.</title>
        <authorList>
            <consortium name="US DOE Joint Genome Institute (JGI-PGF)"/>
            <person name="Walter F."/>
            <person name="Albersmeier A."/>
            <person name="Kalinowski J."/>
            <person name="Ruckert C."/>
        </authorList>
    </citation>
    <scope>NUCLEOTIDE SEQUENCE</scope>
    <source>
        <strain evidence="1">CGMCC 1.12813</strain>
    </source>
</reference>
<evidence type="ECO:0000313" key="1">
    <source>
        <dbReference type="EMBL" id="GGA99368.1"/>
    </source>
</evidence>